<reference evidence="24" key="1">
    <citation type="journal article" date="2008" name="Genome Res.">
        <title>The genome of Pelotomaculum thermopropionicum reveals niche-associated evolution in anaerobic microbiota.</title>
        <authorList>
            <person name="Kosaka T."/>
            <person name="Kato S."/>
            <person name="Shimoyama T."/>
            <person name="Ishii S."/>
            <person name="Abe T."/>
            <person name="Watanabe K."/>
        </authorList>
    </citation>
    <scope>NUCLEOTIDE SEQUENCE [LARGE SCALE GENOMIC DNA]</scope>
    <source>
        <strain evidence="24">DSM 13744 / JCM 10971 / SI</strain>
    </source>
</reference>
<dbReference type="SUPFAM" id="SSF52935">
    <property type="entry name" value="PK C-terminal domain-like"/>
    <property type="match status" value="1"/>
</dbReference>
<evidence type="ECO:0000256" key="12">
    <source>
        <dbReference type="ARBA" id="ARBA00022777"/>
    </source>
</evidence>
<dbReference type="eggNOG" id="COG0469">
    <property type="taxonomic scope" value="Bacteria"/>
</dbReference>
<comment type="pathway">
    <text evidence="3 19">Carbohydrate degradation; glycolysis; pyruvate from D-glyceraldehyde 3-phosphate: step 5/5.</text>
</comment>
<dbReference type="PANTHER" id="PTHR11817">
    <property type="entry name" value="PYRUVATE KINASE"/>
    <property type="match status" value="1"/>
</dbReference>
<sequence>MRRTKIVCTIGPASDDVEVIKKLLRAGMNVARLNFSHGTHEEHGRRIASIRRAAGEVGKNVAIMLDTKGPQIRLGYFKEEPVILSQGDMVSLTTQDVKGDKERIPVNYPGLPGDVRPGDTVLVADGLIALKVLSTNETEIRCRVENGGELTSQKGVNVPGVPVNLPAVTDKDVEDIRFGIEQRVDFIAASFIRKKADVLAIRQLLEEAGADIDIISKIESREAVDNLDDIIKVSDGIMVARGDLGVEIPAEEVPLVQKIIIEKCNRAGKPVVTATQMLESMIHNPRPTRAEASDVANAIFDGTDAVMLSGETAAGKYPVEAVETMARIAERAEAALRYEEILVKKRAFSSRRNVTDAISYATCATAQDLGAAAIITATESGYTAKNVSKYRPQAPVVAVTPHARVMRKLALVWGVQPLLAGAGRSTDEMMAAAVEVSLSAGLIKAGDLVVITAGVPAGVRGTTNLIRVHTVGEIIARGTGLGQRAVTGPVRVARTAREALEKVRQGDVLVTVATDSDYVPAMENAAAVITEVGGLTSHAAIVCLEFGIPVVVGVEGATSILKDGDTVTVDGQRGLIYRGTARVL</sequence>
<evidence type="ECO:0000256" key="8">
    <source>
        <dbReference type="ARBA" id="ARBA00018587"/>
    </source>
</evidence>
<evidence type="ECO:0000256" key="13">
    <source>
        <dbReference type="ARBA" id="ARBA00022840"/>
    </source>
</evidence>
<dbReference type="InterPro" id="IPR008279">
    <property type="entry name" value="PEP-util_enz_mobile_dom"/>
</dbReference>
<dbReference type="SUPFAM" id="SSF50800">
    <property type="entry name" value="PK beta-barrel domain-like"/>
    <property type="match status" value="1"/>
</dbReference>
<evidence type="ECO:0000259" key="21">
    <source>
        <dbReference type="Pfam" id="PF00391"/>
    </source>
</evidence>
<dbReference type="KEGG" id="pth:PTH_2214"/>
<dbReference type="GO" id="GO:0030955">
    <property type="term" value="F:potassium ion binding"/>
    <property type="evidence" value="ECO:0007669"/>
    <property type="project" value="UniProtKB-UniRule"/>
</dbReference>
<dbReference type="InterPro" id="IPR036918">
    <property type="entry name" value="Pyrv_Knase_C_sf"/>
</dbReference>
<proteinExistence type="inferred from homology"/>
<keyword evidence="13" id="KW-0067">ATP-binding</keyword>
<dbReference type="PROSITE" id="PS00110">
    <property type="entry name" value="PYRUVATE_KINASE"/>
    <property type="match status" value="1"/>
</dbReference>
<evidence type="ECO:0000256" key="9">
    <source>
        <dbReference type="ARBA" id="ARBA00022679"/>
    </source>
</evidence>
<evidence type="ECO:0000256" key="16">
    <source>
        <dbReference type="ARBA" id="ARBA00023152"/>
    </source>
</evidence>
<dbReference type="Pfam" id="PF00391">
    <property type="entry name" value="PEP-utilizers"/>
    <property type="match status" value="1"/>
</dbReference>
<evidence type="ECO:0000256" key="7">
    <source>
        <dbReference type="ARBA" id="ARBA00012142"/>
    </source>
</evidence>
<dbReference type="InterPro" id="IPR015793">
    <property type="entry name" value="Pyrv_Knase_brl"/>
</dbReference>
<dbReference type="NCBIfam" id="TIGR01064">
    <property type="entry name" value="pyruv_kin"/>
    <property type="match status" value="1"/>
</dbReference>
<dbReference type="NCBIfam" id="NF004491">
    <property type="entry name" value="PRK05826.1"/>
    <property type="match status" value="1"/>
</dbReference>
<dbReference type="FunFam" id="3.20.20.60:FF:000001">
    <property type="entry name" value="Pyruvate kinase"/>
    <property type="match status" value="1"/>
</dbReference>
<evidence type="ECO:0000313" key="23">
    <source>
        <dbReference type="EMBL" id="BAF60395.1"/>
    </source>
</evidence>
<keyword evidence="24" id="KW-1185">Reference proteome</keyword>
<dbReference type="Pfam" id="PF00224">
    <property type="entry name" value="PK"/>
    <property type="match status" value="1"/>
</dbReference>
<gene>
    <name evidence="23" type="primary">PykF</name>
    <name evidence="23" type="ordered locus">PTH_2214</name>
</gene>
<dbReference type="Gene3D" id="3.50.30.10">
    <property type="entry name" value="Phosphohistidine domain"/>
    <property type="match status" value="1"/>
</dbReference>
<dbReference type="InterPro" id="IPR015795">
    <property type="entry name" value="Pyrv_Knase_C"/>
</dbReference>
<dbReference type="EC" id="2.7.1.40" evidence="7 18"/>
<evidence type="ECO:0000259" key="22">
    <source>
        <dbReference type="Pfam" id="PF02887"/>
    </source>
</evidence>
<name>A5D051_PELTS</name>
<dbReference type="SUPFAM" id="SSF51621">
    <property type="entry name" value="Phosphoenolpyruvate/pyruvate domain"/>
    <property type="match status" value="1"/>
</dbReference>
<comment type="similarity">
    <text evidence="4">In the C-terminal section; belongs to the PEP-utilizing enzyme family.</text>
</comment>
<dbReference type="STRING" id="370438.PTH_2214"/>
<comment type="similarity">
    <text evidence="5 19">Belongs to the pyruvate kinase family.</text>
</comment>
<dbReference type="UniPathway" id="UPA00109">
    <property type="reaction ID" value="UER00188"/>
</dbReference>
<evidence type="ECO:0000256" key="15">
    <source>
        <dbReference type="ARBA" id="ARBA00022958"/>
    </source>
</evidence>
<organism evidence="23 24">
    <name type="scientific">Pelotomaculum thermopropionicum (strain DSM 13744 / JCM 10971 / SI)</name>
    <dbReference type="NCBI Taxonomy" id="370438"/>
    <lineage>
        <taxon>Bacteria</taxon>
        <taxon>Bacillati</taxon>
        <taxon>Bacillota</taxon>
        <taxon>Clostridia</taxon>
        <taxon>Eubacteriales</taxon>
        <taxon>Desulfotomaculaceae</taxon>
        <taxon>Pelotomaculum</taxon>
    </lineage>
</organism>
<evidence type="ECO:0000256" key="19">
    <source>
        <dbReference type="RuleBase" id="RU000504"/>
    </source>
</evidence>
<dbReference type="GO" id="GO:0006950">
    <property type="term" value="P:response to stress"/>
    <property type="evidence" value="ECO:0007669"/>
    <property type="project" value="UniProtKB-ARBA"/>
</dbReference>
<accession>A5D051</accession>
<keyword evidence="9 19" id="KW-0808">Transferase</keyword>
<dbReference type="GO" id="GO:0004743">
    <property type="term" value="F:pyruvate kinase activity"/>
    <property type="evidence" value="ECO:0007669"/>
    <property type="project" value="UniProtKB-UniRule"/>
</dbReference>
<dbReference type="InterPro" id="IPR036637">
    <property type="entry name" value="Phosphohistidine_dom_sf"/>
</dbReference>
<evidence type="ECO:0000256" key="3">
    <source>
        <dbReference type="ARBA" id="ARBA00004997"/>
    </source>
</evidence>
<dbReference type="Pfam" id="PF02887">
    <property type="entry name" value="PK_C"/>
    <property type="match status" value="1"/>
</dbReference>
<dbReference type="HOGENOM" id="CLU_015439_0_2_9"/>
<keyword evidence="10" id="KW-0479">Metal-binding</keyword>
<dbReference type="Gene3D" id="2.40.33.10">
    <property type="entry name" value="PK beta-barrel domain-like"/>
    <property type="match status" value="1"/>
</dbReference>
<dbReference type="GO" id="GO:0005524">
    <property type="term" value="F:ATP binding"/>
    <property type="evidence" value="ECO:0007669"/>
    <property type="project" value="UniProtKB-KW"/>
</dbReference>
<comment type="cofactor">
    <cofactor evidence="1">
        <name>Mg(2+)</name>
        <dbReference type="ChEBI" id="CHEBI:18420"/>
    </cofactor>
</comment>
<evidence type="ECO:0000259" key="20">
    <source>
        <dbReference type="Pfam" id="PF00224"/>
    </source>
</evidence>
<dbReference type="InterPro" id="IPR015806">
    <property type="entry name" value="Pyrv_Knase_insert_dom_sf"/>
</dbReference>
<evidence type="ECO:0000256" key="10">
    <source>
        <dbReference type="ARBA" id="ARBA00022723"/>
    </source>
</evidence>
<evidence type="ECO:0000256" key="6">
    <source>
        <dbReference type="ARBA" id="ARBA00011881"/>
    </source>
</evidence>
<dbReference type="Gene3D" id="3.20.20.60">
    <property type="entry name" value="Phosphoenolpyruvate-binding domains"/>
    <property type="match status" value="1"/>
</dbReference>
<dbReference type="AlphaFoldDB" id="A5D051"/>
<dbReference type="Gene3D" id="3.40.1380.20">
    <property type="entry name" value="Pyruvate kinase, C-terminal domain"/>
    <property type="match status" value="1"/>
</dbReference>
<evidence type="ECO:0000256" key="4">
    <source>
        <dbReference type="ARBA" id="ARBA00006237"/>
    </source>
</evidence>
<evidence type="ECO:0000256" key="2">
    <source>
        <dbReference type="ARBA" id="ARBA00001958"/>
    </source>
</evidence>
<evidence type="ECO:0000256" key="1">
    <source>
        <dbReference type="ARBA" id="ARBA00001946"/>
    </source>
</evidence>
<protein>
    <recommendedName>
        <fullName evidence="8 18">Pyruvate kinase</fullName>
        <ecNumber evidence="7 18">2.7.1.40</ecNumber>
    </recommendedName>
</protein>
<keyword evidence="12 19" id="KW-0418">Kinase</keyword>
<keyword evidence="14 19" id="KW-0460">Magnesium</keyword>
<keyword evidence="15" id="KW-0630">Potassium</keyword>
<evidence type="ECO:0000313" key="24">
    <source>
        <dbReference type="Proteomes" id="UP000006556"/>
    </source>
</evidence>
<evidence type="ECO:0000256" key="14">
    <source>
        <dbReference type="ARBA" id="ARBA00022842"/>
    </source>
</evidence>
<comment type="cofactor">
    <cofactor evidence="2">
        <name>K(+)</name>
        <dbReference type="ChEBI" id="CHEBI:29103"/>
    </cofactor>
</comment>
<dbReference type="InterPro" id="IPR015813">
    <property type="entry name" value="Pyrv/PenolPyrv_kinase-like_dom"/>
</dbReference>
<feature type="domain" description="Pyruvate kinase barrel" evidence="20">
    <location>
        <begin position="1"/>
        <end position="322"/>
    </location>
</feature>
<dbReference type="EMBL" id="AP009389">
    <property type="protein sequence ID" value="BAF60395.1"/>
    <property type="molecule type" value="Genomic_DNA"/>
</dbReference>
<dbReference type="NCBIfam" id="NF004978">
    <property type="entry name" value="PRK06354.1"/>
    <property type="match status" value="1"/>
</dbReference>
<dbReference type="GO" id="GO:0016301">
    <property type="term" value="F:kinase activity"/>
    <property type="evidence" value="ECO:0007669"/>
    <property type="project" value="UniProtKB-KW"/>
</dbReference>
<dbReference type="Proteomes" id="UP000006556">
    <property type="component" value="Chromosome"/>
</dbReference>
<evidence type="ECO:0000256" key="5">
    <source>
        <dbReference type="ARBA" id="ARBA00008663"/>
    </source>
</evidence>
<evidence type="ECO:0000256" key="18">
    <source>
        <dbReference type="NCBIfam" id="TIGR01064"/>
    </source>
</evidence>
<dbReference type="SUPFAM" id="SSF52009">
    <property type="entry name" value="Phosphohistidine domain"/>
    <property type="match status" value="1"/>
</dbReference>
<dbReference type="InterPro" id="IPR018209">
    <property type="entry name" value="Pyrv_Knase_AS"/>
</dbReference>
<dbReference type="InterPro" id="IPR001697">
    <property type="entry name" value="Pyr_Knase"/>
</dbReference>
<keyword evidence="16 19" id="KW-0324">Glycolysis</keyword>
<dbReference type="InterPro" id="IPR011037">
    <property type="entry name" value="Pyrv_Knase-like_insert_dom_sf"/>
</dbReference>
<keyword evidence="17 23" id="KW-0670">Pyruvate</keyword>
<evidence type="ECO:0000256" key="17">
    <source>
        <dbReference type="ARBA" id="ARBA00023317"/>
    </source>
</evidence>
<comment type="subunit">
    <text evidence="6">Homotetramer.</text>
</comment>
<feature type="domain" description="Pyruvate kinase C-terminal" evidence="22">
    <location>
        <begin position="356"/>
        <end position="469"/>
    </location>
</feature>
<dbReference type="InterPro" id="IPR040442">
    <property type="entry name" value="Pyrv_kinase-like_dom_sf"/>
</dbReference>
<dbReference type="FunFam" id="3.50.30.10:FF:000004">
    <property type="entry name" value="Pyruvate kinase"/>
    <property type="match status" value="1"/>
</dbReference>
<dbReference type="FunFam" id="2.40.33.10:FF:000001">
    <property type="entry name" value="Pyruvate kinase"/>
    <property type="match status" value="1"/>
</dbReference>
<feature type="domain" description="PEP-utilising enzyme mobile" evidence="21">
    <location>
        <begin position="504"/>
        <end position="574"/>
    </location>
</feature>
<dbReference type="PRINTS" id="PR01050">
    <property type="entry name" value="PYRUVTKNASE"/>
</dbReference>
<comment type="catalytic activity">
    <reaction evidence="19">
        <text>pyruvate + ATP = phosphoenolpyruvate + ADP + H(+)</text>
        <dbReference type="Rhea" id="RHEA:18157"/>
        <dbReference type="ChEBI" id="CHEBI:15361"/>
        <dbReference type="ChEBI" id="CHEBI:15378"/>
        <dbReference type="ChEBI" id="CHEBI:30616"/>
        <dbReference type="ChEBI" id="CHEBI:58702"/>
        <dbReference type="ChEBI" id="CHEBI:456216"/>
        <dbReference type="EC" id="2.7.1.40"/>
    </reaction>
</comment>
<evidence type="ECO:0000256" key="11">
    <source>
        <dbReference type="ARBA" id="ARBA00022741"/>
    </source>
</evidence>
<keyword evidence="11" id="KW-0547">Nucleotide-binding</keyword>
<dbReference type="GO" id="GO:0000287">
    <property type="term" value="F:magnesium ion binding"/>
    <property type="evidence" value="ECO:0007669"/>
    <property type="project" value="UniProtKB-UniRule"/>
</dbReference>